<feature type="domain" description="Ysc84 actin-binding" evidence="2">
    <location>
        <begin position="247"/>
        <end position="330"/>
    </location>
</feature>
<keyword evidence="1" id="KW-0732">Signal</keyword>
<dbReference type="EMBL" id="PYGJ01000008">
    <property type="protein sequence ID" value="PSL18834.1"/>
    <property type="molecule type" value="Genomic_DNA"/>
</dbReference>
<accession>A0A2P8FAU6</accession>
<proteinExistence type="predicted"/>
<evidence type="ECO:0000313" key="4">
    <source>
        <dbReference type="Proteomes" id="UP000240418"/>
    </source>
</evidence>
<dbReference type="AlphaFoldDB" id="A0A2P8FAU6"/>
<keyword evidence="4" id="KW-1185">Reference proteome</keyword>
<evidence type="ECO:0000259" key="2">
    <source>
        <dbReference type="Pfam" id="PF04366"/>
    </source>
</evidence>
<comment type="caution">
    <text evidence="3">The sequence shown here is derived from an EMBL/GenBank/DDBJ whole genome shotgun (WGS) entry which is preliminary data.</text>
</comment>
<evidence type="ECO:0000313" key="3">
    <source>
        <dbReference type="EMBL" id="PSL18834.1"/>
    </source>
</evidence>
<dbReference type="CDD" id="cd11524">
    <property type="entry name" value="SYLF"/>
    <property type="match status" value="1"/>
</dbReference>
<reference evidence="3 4" key="1">
    <citation type="submission" date="2018-03" db="EMBL/GenBank/DDBJ databases">
        <title>Genomic Encyclopedia of Archaeal and Bacterial Type Strains, Phase II (KMG-II): from individual species to whole genera.</title>
        <authorList>
            <person name="Goeker M."/>
        </authorList>
    </citation>
    <scope>NUCLEOTIDE SEQUENCE [LARGE SCALE GENOMIC DNA]</scope>
    <source>
        <strain evidence="3 4">DSM 100673</strain>
    </source>
</reference>
<organism evidence="3 4">
    <name type="scientific">Shimia abyssi</name>
    <dbReference type="NCBI Taxonomy" id="1662395"/>
    <lineage>
        <taxon>Bacteria</taxon>
        <taxon>Pseudomonadati</taxon>
        <taxon>Pseudomonadota</taxon>
        <taxon>Alphaproteobacteria</taxon>
        <taxon>Rhodobacterales</taxon>
        <taxon>Roseobacteraceae</taxon>
    </lineage>
</organism>
<sequence length="333" mass="35442">MRRISRARVFLGGVGLSMMATMSAAQSAAQDQMVEGWTILRHQETGACVMEKVNEDGYLFRVGKTEVGGRFEYVAVYTKDESVRIYGNVAEDVVIDMDGLRFPSRAVGDFRDDGYRGMYVKTEDPAFSEALARKYVMTVNPDTDEPFAISLDGTFKAMEAVNDCEAASAAAASVGDDGKRGELVAASQAAWGSLLSQNGRAAELATKASAALVFPEVAKFGLGVGGERGNGVLFEGDQVAGFYRTSSVSVGAQAGVQTYGYAIMFMTAEALERFKSKRGYELGVDGSIAVVEAGVTAEIDTTNITTDTVAFVFDEKGLMASAAVEGSRIKPID</sequence>
<dbReference type="InterPro" id="IPR007461">
    <property type="entry name" value="Ysc84_actin-binding"/>
</dbReference>
<protein>
    <submittedName>
        <fullName evidence="3">Las17-binding protein actin regulator</fullName>
    </submittedName>
</protein>
<feature type="signal peptide" evidence="1">
    <location>
        <begin position="1"/>
        <end position="28"/>
    </location>
</feature>
<dbReference type="Pfam" id="PF04366">
    <property type="entry name" value="Ysc84"/>
    <property type="match status" value="1"/>
</dbReference>
<name>A0A2P8FAU6_9RHOB</name>
<dbReference type="Proteomes" id="UP000240418">
    <property type="component" value="Unassembled WGS sequence"/>
</dbReference>
<dbReference type="OrthoDB" id="7847492at2"/>
<feature type="chain" id="PRO_5015145394" evidence="1">
    <location>
        <begin position="29"/>
        <end position="333"/>
    </location>
</feature>
<dbReference type="RefSeq" id="WP_106608837.1">
    <property type="nucleotide sequence ID" value="NZ_PYGJ01000008.1"/>
</dbReference>
<gene>
    <name evidence="3" type="ORF">CLV88_10810</name>
</gene>
<evidence type="ECO:0000256" key="1">
    <source>
        <dbReference type="SAM" id="SignalP"/>
    </source>
</evidence>